<comment type="similarity">
    <text evidence="1">Belongs to the AHA1 family.</text>
</comment>
<dbReference type="InterPro" id="IPR023393">
    <property type="entry name" value="START-like_dom_sf"/>
</dbReference>
<evidence type="ECO:0000256" key="1">
    <source>
        <dbReference type="ARBA" id="ARBA00006817"/>
    </source>
</evidence>
<keyword evidence="4" id="KW-1185">Reference proteome</keyword>
<gene>
    <name evidence="3" type="ORF">RS86_00505</name>
</gene>
<dbReference type="SUPFAM" id="SSF55961">
    <property type="entry name" value="Bet v1-like"/>
    <property type="match status" value="1"/>
</dbReference>
<comment type="caution">
    <text evidence="3">The sequence shown here is derived from an EMBL/GenBank/DDBJ whole genome shotgun (WGS) entry which is preliminary data.</text>
</comment>
<evidence type="ECO:0000259" key="2">
    <source>
        <dbReference type="Pfam" id="PF08327"/>
    </source>
</evidence>
<proteinExistence type="inferred from homology"/>
<feature type="domain" description="Activator of Hsp90 ATPase homologue 1/2-like C-terminal" evidence="2">
    <location>
        <begin position="25"/>
        <end position="134"/>
    </location>
</feature>
<organism evidence="3 4">
    <name type="scientific">Microbacterium azadirachtae</name>
    <dbReference type="NCBI Taxonomy" id="582680"/>
    <lineage>
        <taxon>Bacteria</taxon>
        <taxon>Bacillati</taxon>
        <taxon>Actinomycetota</taxon>
        <taxon>Actinomycetes</taxon>
        <taxon>Micrococcales</taxon>
        <taxon>Microbacteriaceae</taxon>
        <taxon>Microbacterium</taxon>
    </lineage>
</organism>
<dbReference type="RefSeq" id="WP_045270639.1">
    <property type="nucleotide sequence ID" value="NZ_JYIX01000023.1"/>
</dbReference>
<dbReference type="Proteomes" id="UP000033740">
    <property type="component" value="Unassembled WGS sequence"/>
</dbReference>
<dbReference type="InterPro" id="IPR013538">
    <property type="entry name" value="ASHA1/2-like_C"/>
</dbReference>
<reference evidence="3 4" key="1">
    <citation type="submission" date="2015-02" db="EMBL/GenBank/DDBJ databases">
        <title>Draft genome sequences of ten Microbacterium spp. with emphasis on heavy metal contaminated environments.</title>
        <authorList>
            <person name="Corretto E."/>
        </authorList>
    </citation>
    <scope>NUCLEOTIDE SEQUENCE [LARGE SCALE GENOMIC DNA]</scope>
    <source>
        <strain evidence="3 4">ARN176</strain>
    </source>
</reference>
<dbReference type="Gene3D" id="3.30.530.20">
    <property type="match status" value="1"/>
</dbReference>
<dbReference type="EMBL" id="JYIX01000023">
    <property type="protein sequence ID" value="KJL35507.1"/>
    <property type="molecule type" value="Genomic_DNA"/>
</dbReference>
<evidence type="ECO:0000313" key="3">
    <source>
        <dbReference type="EMBL" id="KJL35507.1"/>
    </source>
</evidence>
<name>A0A0F0LQL2_9MICO</name>
<dbReference type="Pfam" id="PF08327">
    <property type="entry name" value="AHSA1"/>
    <property type="match status" value="1"/>
</dbReference>
<evidence type="ECO:0000313" key="4">
    <source>
        <dbReference type="Proteomes" id="UP000033740"/>
    </source>
</evidence>
<dbReference type="STRING" id="582680.RS86_00505"/>
<sequence length="174" mass="19178">MIATGTMWDLDDTRGAIRVEDVYDTDVDDLWQACTDPARLARWIVQVTGDFRVGGMLDATFTSTWTGAMRVEVCEAPHHLVVTQEPGTDEETVIEAWLSAEGRQSRLVVEERGLGVGVLHFHAAGWQVHLEDLGRSLRSAAGAHPSGWSAAEPAPAWKERWQALLPEYEAVRAG</sequence>
<dbReference type="AlphaFoldDB" id="A0A0F0LQL2"/>
<dbReference type="PATRIC" id="fig|582680.6.peg.519"/>
<protein>
    <recommendedName>
        <fullName evidence="2">Activator of Hsp90 ATPase homologue 1/2-like C-terminal domain-containing protein</fullName>
    </recommendedName>
</protein>
<accession>A0A0F0LQL2</accession>